<evidence type="ECO:0000313" key="2">
    <source>
        <dbReference type="Proteomes" id="UP000091820"/>
    </source>
</evidence>
<proteinExistence type="predicted"/>
<dbReference type="InterPro" id="IPR013783">
    <property type="entry name" value="Ig-like_fold"/>
</dbReference>
<dbReference type="VEuPathDB" id="VectorBase:GBRI036049"/>
<dbReference type="EnsemblMetazoa" id="GBRI036049-RA">
    <property type="protein sequence ID" value="GBRI036049-PA"/>
    <property type="gene ID" value="GBRI036049"/>
</dbReference>
<sequence>MQRKNNDRLMIGQYVTMFGDVISHVNISAVKSEDGGDYECKAISRAGEASHTARLNIYGMPYVRPMPKLSAVAGKLFFLKCPVAGYPIDSIIIEKVQISIQLEGELCIICTALDYPQIYDNVCKTVHYSLRMFSVLPTRALIHASLAINTIIPHSVQWKSKFLNK</sequence>
<protein>
    <recommendedName>
        <fullName evidence="3">Immunoglobulin I-set domain-containing protein</fullName>
    </recommendedName>
</protein>
<dbReference type="AlphaFoldDB" id="A0A1A9WXF5"/>
<dbReference type="InterPro" id="IPR036179">
    <property type="entry name" value="Ig-like_dom_sf"/>
</dbReference>
<organism evidence="1 2">
    <name type="scientific">Glossina brevipalpis</name>
    <dbReference type="NCBI Taxonomy" id="37001"/>
    <lineage>
        <taxon>Eukaryota</taxon>
        <taxon>Metazoa</taxon>
        <taxon>Ecdysozoa</taxon>
        <taxon>Arthropoda</taxon>
        <taxon>Hexapoda</taxon>
        <taxon>Insecta</taxon>
        <taxon>Pterygota</taxon>
        <taxon>Neoptera</taxon>
        <taxon>Endopterygota</taxon>
        <taxon>Diptera</taxon>
        <taxon>Brachycera</taxon>
        <taxon>Muscomorpha</taxon>
        <taxon>Hippoboscoidea</taxon>
        <taxon>Glossinidae</taxon>
        <taxon>Glossina</taxon>
    </lineage>
</organism>
<keyword evidence="2" id="KW-1185">Reference proteome</keyword>
<evidence type="ECO:0008006" key="3">
    <source>
        <dbReference type="Google" id="ProtNLM"/>
    </source>
</evidence>
<reference evidence="2" key="1">
    <citation type="submission" date="2014-03" db="EMBL/GenBank/DDBJ databases">
        <authorList>
            <person name="Aksoy S."/>
            <person name="Warren W."/>
            <person name="Wilson R.K."/>
        </authorList>
    </citation>
    <scope>NUCLEOTIDE SEQUENCE [LARGE SCALE GENOMIC DNA]</scope>
    <source>
        <strain evidence="2">IAEA</strain>
    </source>
</reference>
<accession>A0A1A9WXF5</accession>
<reference evidence="1" key="2">
    <citation type="submission" date="2020-05" db="UniProtKB">
        <authorList>
            <consortium name="EnsemblMetazoa"/>
        </authorList>
    </citation>
    <scope>IDENTIFICATION</scope>
    <source>
        <strain evidence="1">IAEA</strain>
    </source>
</reference>
<dbReference type="Proteomes" id="UP000091820">
    <property type="component" value="Unassembled WGS sequence"/>
</dbReference>
<dbReference type="STRING" id="37001.A0A1A9WXF5"/>
<name>A0A1A9WXF5_9MUSC</name>
<dbReference type="SUPFAM" id="SSF48726">
    <property type="entry name" value="Immunoglobulin"/>
    <property type="match status" value="1"/>
</dbReference>
<evidence type="ECO:0000313" key="1">
    <source>
        <dbReference type="EnsemblMetazoa" id="GBRI036049-PA"/>
    </source>
</evidence>
<dbReference type="Gene3D" id="2.60.40.10">
    <property type="entry name" value="Immunoglobulins"/>
    <property type="match status" value="1"/>
</dbReference>